<reference evidence="2" key="2">
    <citation type="submission" date="2023-01" db="EMBL/GenBank/DDBJ databases">
        <authorList>
            <person name="Sun Q."/>
            <person name="Evtushenko L."/>
        </authorList>
    </citation>
    <scope>NUCLEOTIDE SEQUENCE</scope>
    <source>
        <strain evidence="2">VKM Ac-1069</strain>
    </source>
</reference>
<dbReference type="AlphaFoldDB" id="A0A9W6P178"/>
<feature type="transmembrane region" description="Helical" evidence="1">
    <location>
        <begin position="156"/>
        <end position="177"/>
    </location>
</feature>
<gene>
    <name evidence="2" type="ORF">GCM10017577_70640</name>
</gene>
<keyword evidence="1" id="KW-0472">Membrane</keyword>
<evidence type="ECO:0000313" key="3">
    <source>
        <dbReference type="Proteomes" id="UP001143463"/>
    </source>
</evidence>
<evidence type="ECO:0000256" key="1">
    <source>
        <dbReference type="SAM" id="Phobius"/>
    </source>
</evidence>
<comment type="caution">
    <text evidence="2">The sequence shown here is derived from an EMBL/GenBank/DDBJ whole genome shotgun (WGS) entry which is preliminary data.</text>
</comment>
<protein>
    <submittedName>
        <fullName evidence="2">Uncharacterized protein</fullName>
    </submittedName>
</protein>
<feature type="transmembrane region" description="Helical" evidence="1">
    <location>
        <begin position="129"/>
        <end position="150"/>
    </location>
</feature>
<feature type="transmembrane region" description="Helical" evidence="1">
    <location>
        <begin position="7"/>
        <end position="26"/>
    </location>
</feature>
<keyword evidence="1" id="KW-1133">Transmembrane helix</keyword>
<accession>A0A9W6P178</accession>
<feature type="transmembrane region" description="Helical" evidence="1">
    <location>
        <begin position="78"/>
        <end position="100"/>
    </location>
</feature>
<sequence length="180" mass="18032">MAVDPRTGRFVGSTIALVFGVVFVLANTGELAPGPRLALRVAAVVVAVVLAVGTVRQLRRAGADGAAGPGRGGFDRRYAAVVAAEVVALAAGLAVINAVLQVPRFAVAWVAFVVGVHFFALARIWHLRLFTGLGAVVTALGVAGAVAGFAGAGPAVIGVISGVLSGAALFVWVGLALRDD</sequence>
<dbReference type="RefSeq" id="WP_037053787.1">
    <property type="nucleotide sequence ID" value="NZ_BAAAUZ010000022.1"/>
</dbReference>
<organism evidence="2 3">
    <name type="scientific">Pseudonocardia halophobica</name>
    <dbReference type="NCBI Taxonomy" id="29401"/>
    <lineage>
        <taxon>Bacteria</taxon>
        <taxon>Bacillati</taxon>
        <taxon>Actinomycetota</taxon>
        <taxon>Actinomycetes</taxon>
        <taxon>Pseudonocardiales</taxon>
        <taxon>Pseudonocardiaceae</taxon>
        <taxon>Pseudonocardia</taxon>
    </lineage>
</organism>
<evidence type="ECO:0000313" key="2">
    <source>
        <dbReference type="EMBL" id="GLL15910.1"/>
    </source>
</evidence>
<name>A0A9W6P178_9PSEU</name>
<keyword evidence="3" id="KW-1185">Reference proteome</keyword>
<feature type="transmembrane region" description="Helical" evidence="1">
    <location>
        <begin position="106"/>
        <end position="122"/>
    </location>
</feature>
<dbReference type="EMBL" id="BSFQ01000059">
    <property type="protein sequence ID" value="GLL15910.1"/>
    <property type="molecule type" value="Genomic_DNA"/>
</dbReference>
<feature type="transmembrane region" description="Helical" evidence="1">
    <location>
        <begin position="38"/>
        <end position="58"/>
    </location>
</feature>
<proteinExistence type="predicted"/>
<keyword evidence="1" id="KW-0812">Transmembrane</keyword>
<reference evidence="2" key="1">
    <citation type="journal article" date="2014" name="Int. J. Syst. Evol. Microbiol.">
        <title>Complete genome sequence of Corynebacterium casei LMG S-19264T (=DSM 44701T), isolated from a smear-ripened cheese.</title>
        <authorList>
            <consortium name="US DOE Joint Genome Institute (JGI-PGF)"/>
            <person name="Walter F."/>
            <person name="Albersmeier A."/>
            <person name="Kalinowski J."/>
            <person name="Ruckert C."/>
        </authorList>
    </citation>
    <scope>NUCLEOTIDE SEQUENCE</scope>
    <source>
        <strain evidence="2">VKM Ac-1069</strain>
    </source>
</reference>
<dbReference type="Proteomes" id="UP001143463">
    <property type="component" value="Unassembled WGS sequence"/>
</dbReference>